<dbReference type="InterPro" id="IPR048285">
    <property type="entry name" value="Integrin_alpha_Ig-like_2"/>
</dbReference>
<evidence type="ECO:0000256" key="7">
    <source>
        <dbReference type="ARBA" id="ARBA00022837"/>
    </source>
</evidence>
<dbReference type="Pfam" id="PF00092">
    <property type="entry name" value="VWA"/>
    <property type="match status" value="1"/>
</dbReference>
<feature type="repeat" description="FG-GAP" evidence="15">
    <location>
        <begin position="471"/>
        <end position="535"/>
    </location>
</feature>
<feature type="repeat" description="FG-GAP" evidence="15">
    <location>
        <begin position="418"/>
        <end position="469"/>
    </location>
</feature>
<evidence type="ECO:0000256" key="11">
    <source>
        <dbReference type="ARBA" id="ARBA00023136"/>
    </source>
</evidence>
<dbReference type="GO" id="GO:0005178">
    <property type="term" value="F:integrin binding"/>
    <property type="evidence" value="ECO:0007669"/>
    <property type="project" value="TreeGrafter"/>
</dbReference>
<dbReference type="InterPro" id="IPR028994">
    <property type="entry name" value="Integrin_alpha_N"/>
</dbReference>
<accession>A0A9Q1IEX0</accession>
<keyword evidence="3 16" id="KW-0812">Transmembrane</keyword>
<sequence>MESVTEKILVGLYMVFSCCINCSHSFNVGTSGAKVFTGPMTEEFGYTVQQFINHEGKWLLVGAPWSGYPQNRNGDVYRCQIPGSATTCAKLYQQNSVSIPAVKNIAINMSLGLTLTRPASKGGFMTCGPLWAQQCGSQYFTPGICDEVSPLFKPLPPFSPAIQTCGGPMDVAIVLDGSNSIWPWAPVVDFLKKLLENLDIGPDNTQVSIIQYAVHPSFEFELNSYKTKESIVAAASKIPQKQGIETNTFHAIEFAREQAFLPKNGGRPGASKVMVVVTDGESHDKSMRNDVIKKCEEAKITRFGIAVLGYYLRNKLDTEKLIAEIKSIATAPAEKYFFNVSAEAALLEIAGTLGDRIFNIEGTGKGGENFQMEMSQVGFSAHYSSKEDVMMLGAVGAYAWSGTVVHKTSQKTDIFPRNAFEKILEDRNHSSLLGYSVTTLSDGNTEYYVAGAPRSNHTGQVIVYTVNTQGQPTVIDSERGEQIGSYFGSVLCPLDVDKDNVADVLLVGAPMFMSEFKKERGKVHVFSVTKGILSDQGFLEGPFSSENARFGMAISEAPDLNLDGFNDVVVGAPLEDDNRGIVYVFNGDRKTIKRQYSQKILGSELDPKLLYFGRSLDVYGDLNDDTIPDVSVGAYGNVVQLWTRGLATVKTIASFSPDKISILSKPCTVNGRKVFCFKANICFSASFNPKVPVGPIAIAYTLTLDADLQSSRVSSRGLFSSNNERVLQNDITVNTHEVCKEYEVYVQEAPDFVNSIGLRVDIDLQKPDANPVLDVFSPSAWEFFIPFSKECGSDDVCVSDLVLKVKRLSDMSSSTPFLVSNKNRRVSFDISVENRKENSYNSRVIATFSRNLFYASITPPSDGTEVKCASTQETGMLSCQLGYPALNTNQQVTFGINFDFNLKQLRTEARVQFEAESDSTEETPQDNKADITFPVQYDSEIGLTRATNINFYVVDEQGTVKTTVNDYNDIGPEFNFTLKVSTGNFPVSLVYLTVSFPVSTKGGNPLFYITGVNTQPSSDVSCEVSGLIDPLKIEEKPYTASFSEESFRREKELDCVSATCKSMKCVLKDMGMNSDYSVNVTTRIWNGTLASSTFQSIELTATAEIETSQPELLVISHKKLPVGIIISKPQEKGEVPIGVIVGSVIGGFLLLAITVLLLWKFGFFKRRYQQLMKDVDEAENEGLQENRSEES</sequence>
<protein>
    <recommendedName>
        <fullName evidence="17">VWFA domain-containing protein</fullName>
    </recommendedName>
</protein>
<keyword evidence="11 16" id="KW-0472">Membrane</keyword>
<dbReference type="Pfam" id="PF01839">
    <property type="entry name" value="FG-GAP"/>
    <property type="match status" value="2"/>
</dbReference>
<dbReference type="InterPro" id="IPR036465">
    <property type="entry name" value="vWFA_dom_sf"/>
</dbReference>
<keyword evidence="14" id="KW-0325">Glycoprotein</keyword>
<dbReference type="GO" id="GO:0007160">
    <property type="term" value="P:cell-matrix adhesion"/>
    <property type="evidence" value="ECO:0007669"/>
    <property type="project" value="TreeGrafter"/>
</dbReference>
<evidence type="ECO:0000313" key="19">
    <source>
        <dbReference type="Proteomes" id="UP001152622"/>
    </source>
</evidence>
<dbReference type="GO" id="GO:0033627">
    <property type="term" value="P:cell adhesion mediated by integrin"/>
    <property type="evidence" value="ECO:0007669"/>
    <property type="project" value="TreeGrafter"/>
</dbReference>
<dbReference type="InterPro" id="IPR013517">
    <property type="entry name" value="FG-GAP"/>
</dbReference>
<feature type="domain" description="VWFA" evidence="17">
    <location>
        <begin position="170"/>
        <end position="357"/>
    </location>
</feature>
<organism evidence="18 19">
    <name type="scientific">Synaphobranchus kaupii</name>
    <name type="common">Kaup's arrowtooth eel</name>
    <dbReference type="NCBI Taxonomy" id="118154"/>
    <lineage>
        <taxon>Eukaryota</taxon>
        <taxon>Metazoa</taxon>
        <taxon>Chordata</taxon>
        <taxon>Craniata</taxon>
        <taxon>Vertebrata</taxon>
        <taxon>Euteleostomi</taxon>
        <taxon>Actinopterygii</taxon>
        <taxon>Neopterygii</taxon>
        <taxon>Teleostei</taxon>
        <taxon>Anguilliformes</taxon>
        <taxon>Synaphobranchidae</taxon>
        <taxon>Synaphobranchus</taxon>
    </lineage>
</organism>
<keyword evidence="19" id="KW-1185">Reference proteome</keyword>
<evidence type="ECO:0000256" key="4">
    <source>
        <dbReference type="ARBA" id="ARBA00022723"/>
    </source>
</evidence>
<dbReference type="Pfam" id="PF08441">
    <property type="entry name" value="Integrin_A_Ig_1"/>
    <property type="match status" value="1"/>
</dbReference>
<dbReference type="GO" id="GO:0046872">
    <property type="term" value="F:metal ion binding"/>
    <property type="evidence" value="ECO:0007669"/>
    <property type="project" value="UniProtKB-KW"/>
</dbReference>
<evidence type="ECO:0000256" key="8">
    <source>
        <dbReference type="ARBA" id="ARBA00022889"/>
    </source>
</evidence>
<keyword evidence="8 16" id="KW-0130">Cell adhesion</keyword>
<keyword evidence="13 16" id="KW-0675">Receptor</keyword>
<dbReference type="PROSITE" id="PS50234">
    <property type="entry name" value="VWFA"/>
    <property type="match status" value="1"/>
</dbReference>
<reference evidence="18" key="1">
    <citation type="journal article" date="2023" name="Science">
        <title>Genome structures resolve the early diversification of teleost fishes.</title>
        <authorList>
            <person name="Parey E."/>
            <person name="Louis A."/>
            <person name="Montfort J."/>
            <person name="Bouchez O."/>
            <person name="Roques C."/>
            <person name="Iampietro C."/>
            <person name="Lluch J."/>
            <person name="Castinel A."/>
            <person name="Donnadieu C."/>
            <person name="Desvignes T."/>
            <person name="Floi Bucao C."/>
            <person name="Jouanno E."/>
            <person name="Wen M."/>
            <person name="Mejri S."/>
            <person name="Dirks R."/>
            <person name="Jansen H."/>
            <person name="Henkel C."/>
            <person name="Chen W.J."/>
            <person name="Zahm M."/>
            <person name="Cabau C."/>
            <person name="Klopp C."/>
            <person name="Thompson A.W."/>
            <person name="Robinson-Rechavi M."/>
            <person name="Braasch I."/>
            <person name="Lecointre G."/>
            <person name="Bobe J."/>
            <person name="Postlethwait J.H."/>
            <person name="Berthelot C."/>
            <person name="Roest Crollius H."/>
            <person name="Guiguen Y."/>
        </authorList>
    </citation>
    <scope>NUCLEOTIDE SEQUENCE</scope>
    <source>
        <strain evidence="18">WJC10195</strain>
    </source>
</reference>
<dbReference type="EMBL" id="JAINUF010000017">
    <property type="protein sequence ID" value="KAJ8339268.1"/>
    <property type="molecule type" value="Genomic_DNA"/>
</dbReference>
<dbReference type="InterPro" id="IPR013519">
    <property type="entry name" value="Int_alpha_beta-p"/>
</dbReference>
<evidence type="ECO:0000259" key="17">
    <source>
        <dbReference type="PROSITE" id="PS50234"/>
    </source>
</evidence>
<dbReference type="PROSITE" id="PS51470">
    <property type="entry name" value="FG_GAP"/>
    <property type="match status" value="5"/>
</dbReference>
<dbReference type="GO" id="GO:0008305">
    <property type="term" value="C:integrin complex"/>
    <property type="evidence" value="ECO:0007669"/>
    <property type="project" value="InterPro"/>
</dbReference>
<dbReference type="PRINTS" id="PR00453">
    <property type="entry name" value="VWFADOMAIN"/>
</dbReference>
<evidence type="ECO:0000256" key="9">
    <source>
        <dbReference type="ARBA" id="ARBA00022989"/>
    </source>
</evidence>
<feature type="repeat" description="FG-GAP" evidence="15">
    <location>
        <begin position="30"/>
        <end position="88"/>
    </location>
</feature>
<dbReference type="SUPFAM" id="SSF53300">
    <property type="entry name" value="vWA-like"/>
    <property type="match status" value="1"/>
</dbReference>
<gene>
    <name evidence="18" type="ORF">SKAU_G00360540</name>
</gene>
<dbReference type="Gene3D" id="2.60.40.1510">
    <property type="entry name" value="ntegrin, alpha v. Chain A, domain 3"/>
    <property type="match status" value="1"/>
</dbReference>
<evidence type="ECO:0000256" key="16">
    <source>
        <dbReference type="RuleBase" id="RU003762"/>
    </source>
</evidence>
<dbReference type="GO" id="GO:0007229">
    <property type="term" value="P:integrin-mediated signaling pathway"/>
    <property type="evidence" value="ECO:0007669"/>
    <property type="project" value="UniProtKB-KW"/>
</dbReference>
<dbReference type="PANTHER" id="PTHR23220:SF23">
    <property type="entry name" value="INTEGRIN ALPHA-2"/>
    <property type="match status" value="1"/>
</dbReference>
<dbReference type="Proteomes" id="UP001152622">
    <property type="component" value="Chromosome 17"/>
</dbReference>
<keyword evidence="4" id="KW-0479">Metal-binding</keyword>
<comment type="subcellular location">
    <subcellularLocation>
        <location evidence="1 16">Membrane</location>
        <topology evidence="1 16">Single-pass type I membrane protein</topology>
    </subcellularLocation>
</comment>
<keyword evidence="10 16" id="KW-0401">Integrin</keyword>
<keyword evidence="6" id="KW-0677">Repeat</keyword>
<evidence type="ECO:0000256" key="15">
    <source>
        <dbReference type="PROSITE-ProRule" id="PRU00803"/>
    </source>
</evidence>
<dbReference type="SMART" id="SM00327">
    <property type="entry name" value="VWA"/>
    <property type="match status" value="1"/>
</dbReference>
<dbReference type="Gene3D" id="2.130.10.130">
    <property type="entry name" value="Integrin alpha, N-terminal"/>
    <property type="match status" value="2"/>
</dbReference>
<dbReference type="InterPro" id="IPR032695">
    <property type="entry name" value="Integrin_dom_sf"/>
</dbReference>
<dbReference type="PANTHER" id="PTHR23220">
    <property type="entry name" value="INTEGRIN ALPHA"/>
    <property type="match status" value="1"/>
</dbReference>
<evidence type="ECO:0000256" key="3">
    <source>
        <dbReference type="ARBA" id="ARBA00022692"/>
    </source>
</evidence>
<evidence type="ECO:0000256" key="14">
    <source>
        <dbReference type="ARBA" id="ARBA00023180"/>
    </source>
</evidence>
<dbReference type="InterPro" id="IPR002035">
    <property type="entry name" value="VWF_A"/>
</dbReference>
<name>A0A9Q1IEX0_SYNKA</name>
<dbReference type="InterPro" id="IPR048286">
    <property type="entry name" value="Integrin_alpha_Ig-like_3"/>
</dbReference>
<keyword evidence="5" id="KW-0732">Signal</keyword>
<feature type="transmembrane region" description="Helical" evidence="16">
    <location>
        <begin position="1137"/>
        <end position="1159"/>
    </location>
</feature>
<dbReference type="GO" id="GO:0009897">
    <property type="term" value="C:external side of plasma membrane"/>
    <property type="evidence" value="ECO:0007669"/>
    <property type="project" value="TreeGrafter"/>
</dbReference>
<dbReference type="PROSITE" id="PS00242">
    <property type="entry name" value="INTEGRIN_ALPHA"/>
    <property type="match status" value="1"/>
</dbReference>
<dbReference type="Pfam" id="PF20806">
    <property type="entry name" value="Integrin_A_Ig_3"/>
    <property type="match status" value="1"/>
</dbReference>
<keyword evidence="7" id="KW-0106">Calcium</keyword>
<evidence type="ECO:0000256" key="6">
    <source>
        <dbReference type="ARBA" id="ARBA00022737"/>
    </source>
</evidence>
<dbReference type="Gene3D" id="1.20.5.930">
    <property type="entry name" value="Bicelle-embedded integrin alpha(iib) transmembrane segment"/>
    <property type="match status" value="1"/>
</dbReference>
<evidence type="ECO:0000256" key="12">
    <source>
        <dbReference type="ARBA" id="ARBA00023157"/>
    </source>
</evidence>
<dbReference type="FunFam" id="3.40.50.410:FF:000012">
    <property type="entry name" value="Integrin, alpha 10"/>
    <property type="match status" value="1"/>
</dbReference>
<dbReference type="SMART" id="SM00191">
    <property type="entry name" value="Int_alpha"/>
    <property type="match status" value="5"/>
</dbReference>
<feature type="repeat" description="FG-GAP" evidence="15">
    <location>
        <begin position="598"/>
        <end position="658"/>
    </location>
</feature>
<dbReference type="Gene3D" id="2.60.40.1460">
    <property type="entry name" value="Integrin domains. Chain A, domain 2"/>
    <property type="match status" value="1"/>
</dbReference>
<dbReference type="GO" id="GO:0098609">
    <property type="term" value="P:cell-cell adhesion"/>
    <property type="evidence" value="ECO:0007669"/>
    <property type="project" value="TreeGrafter"/>
</dbReference>
<dbReference type="InterPro" id="IPR018184">
    <property type="entry name" value="Integrin_alpha_C_CS"/>
</dbReference>
<dbReference type="SUPFAM" id="SSF69318">
    <property type="entry name" value="Integrin alpha N-terminal domain"/>
    <property type="match status" value="1"/>
</dbReference>
<proteinExistence type="inferred from homology"/>
<evidence type="ECO:0000256" key="13">
    <source>
        <dbReference type="ARBA" id="ARBA00023170"/>
    </source>
</evidence>
<dbReference type="PROSITE" id="PS51257">
    <property type="entry name" value="PROKAR_LIPOPROTEIN"/>
    <property type="match status" value="1"/>
</dbReference>
<keyword evidence="12" id="KW-1015">Disulfide bond</keyword>
<comment type="similarity">
    <text evidence="2 16">Belongs to the integrin alpha chain family.</text>
</comment>
<dbReference type="InterPro" id="IPR013649">
    <property type="entry name" value="Integrin_alpha_Ig-like_1"/>
</dbReference>
<dbReference type="Gene3D" id="3.40.50.410">
    <property type="entry name" value="von Willebrand factor, type A domain"/>
    <property type="match status" value="1"/>
</dbReference>
<evidence type="ECO:0000313" key="18">
    <source>
        <dbReference type="EMBL" id="KAJ8339268.1"/>
    </source>
</evidence>
<keyword evidence="9 16" id="KW-1133">Transmembrane helix</keyword>
<dbReference type="PRINTS" id="PR01185">
    <property type="entry name" value="INTEGRINA"/>
</dbReference>
<comment type="caution">
    <text evidence="18">The sequence shown here is derived from an EMBL/GenBank/DDBJ whole genome shotgun (WGS) entry which is preliminary data.</text>
</comment>
<dbReference type="InterPro" id="IPR000413">
    <property type="entry name" value="Integrin_alpha"/>
</dbReference>
<dbReference type="AlphaFoldDB" id="A0A9Q1IEX0"/>
<evidence type="ECO:0000256" key="1">
    <source>
        <dbReference type="ARBA" id="ARBA00004479"/>
    </source>
</evidence>
<dbReference type="Gene3D" id="2.60.40.1530">
    <property type="entry name" value="ntegrin, alpha v. Chain A, domain 4"/>
    <property type="match status" value="1"/>
</dbReference>
<feature type="repeat" description="FG-GAP" evidence="15">
    <location>
        <begin position="536"/>
        <end position="594"/>
    </location>
</feature>
<evidence type="ECO:0000256" key="10">
    <source>
        <dbReference type="ARBA" id="ARBA00023037"/>
    </source>
</evidence>
<evidence type="ECO:0000256" key="2">
    <source>
        <dbReference type="ARBA" id="ARBA00008054"/>
    </source>
</evidence>
<dbReference type="Pfam" id="PF20805">
    <property type="entry name" value="Integrin_A_Ig_2"/>
    <property type="match status" value="1"/>
</dbReference>
<dbReference type="SUPFAM" id="SSF69179">
    <property type="entry name" value="Integrin domains"/>
    <property type="match status" value="3"/>
</dbReference>
<dbReference type="OrthoDB" id="5317514at2759"/>
<evidence type="ECO:0000256" key="5">
    <source>
        <dbReference type="ARBA" id="ARBA00022729"/>
    </source>
</evidence>